<proteinExistence type="predicted"/>
<evidence type="ECO:0000313" key="2">
    <source>
        <dbReference type="Proteomes" id="UP000077266"/>
    </source>
</evidence>
<gene>
    <name evidence="1" type="ORF">EXIGLDRAFT_424562</name>
</gene>
<accession>A0A165KKK0</accession>
<organism evidence="1 2">
    <name type="scientific">Exidia glandulosa HHB12029</name>
    <dbReference type="NCBI Taxonomy" id="1314781"/>
    <lineage>
        <taxon>Eukaryota</taxon>
        <taxon>Fungi</taxon>
        <taxon>Dikarya</taxon>
        <taxon>Basidiomycota</taxon>
        <taxon>Agaricomycotina</taxon>
        <taxon>Agaricomycetes</taxon>
        <taxon>Auriculariales</taxon>
        <taxon>Exidiaceae</taxon>
        <taxon>Exidia</taxon>
    </lineage>
</organism>
<reference evidence="1 2" key="1">
    <citation type="journal article" date="2016" name="Mol. Biol. Evol.">
        <title>Comparative Genomics of Early-Diverging Mushroom-Forming Fungi Provides Insights into the Origins of Lignocellulose Decay Capabilities.</title>
        <authorList>
            <person name="Nagy L.G."/>
            <person name="Riley R."/>
            <person name="Tritt A."/>
            <person name="Adam C."/>
            <person name="Daum C."/>
            <person name="Floudas D."/>
            <person name="Sun H."/>
            <person name="Yadav J.S."/>
            <person name="Pangilinan J."/>
            <person name="Larsson K.H."/>
            <person name="Matsuura K."/>
            <person name="Barry K."/>
            <person name="Labutti K."/>
            <person name="Kuo R."/>
            <person name="Ohm R.A."/>
            <person name="Bhattacharya S.S."/>
            <person name="Shirouzu T."/>
            <person name="Yoshinaga Y."/>
            <person name="Martin F.M."/>
            <person name="Grigoriev I.V."/>
            <person name="Hibbett D.S."/>
        </authorList>
    </citation>
    <scope>NUCLEOTIDE SEQUENCE [LARGE SCALE GENOMIC DNA]</scope>
    <source>
        <strain evidence="1 2">HHB12029</strain>
    </source>
</reference>
<evidence type="ECO:0000313" key="1">
    <source>
        <dbReference type="EMBL" id="KZV96487.1"/>
    </source>
</evidence>
<keyword evidence="2" id="KW-1185">Reference proteome</keyword>
<dbReference type="InParanoid" id="A0A165KKK0"/>
<name>A0A165KKK0_EXIGL</name>
<dbReference type="Proteomes" id="UP000077266">
    <property type="component" value="Unassembled WGS sequence"/>
</dbReference>
<protein>
    <submittedName>
        <fullName evidence="1">Uncharacterized protein</fullName>
    </submittedName>
</protein>
<sequence>MQQTACDSELISRVRRTRWPAARRSLGSRACLFSSASRTCRAIRHGSYARARLVTRGQQRPANVGDERGQPTLVRAPCLFAALCARGPEPIYIARVDGHGQEPRLPVLVADVSDVSFALHRRFEPHGSEILLSRHSSPLDFVKPVPASRRDFHLRSLRRRDRYSRWYAQRRVSALAHTCCTTSRYRAGRERTASPV</sequence>
<dbReference type="AlphaFoldDB" id="A0A165KKK0"/>
<dbReference type="EMBL" id="KV425942">
    <property type="protein sequence ID" value="KZV96487.1"/>
    <property type="molecule type" value="Genomic_DNA"/>
</dbReference>